<dbReference type="Proteomes" id="UP000011518">
    <property type="component" value="Unassembled WGS sequence"/>
</dbReference>
<accession>L9KHT2</accession>
<protein>
    <submittedName>
        <fullName evidence="2">Uncharacterized protein</fullName>
    </submittedName>
</protein>
<dbReference type="InParanoid" id="L9KHT2"/>
<feature type="region of interest" description="Disordered" evidence="1">
    <location>
        <begin position="44"/>
        <end position="93"/>
    </location>
</feature>
<gene>
    <name evidence="2" type="ORF">TREES_T100004320</name>
</gene>
<proteinExistence type="predicted"/>
<name>L9KHT2_TUPCH</name>
<keyword evidence="3" id="KW-1185">Reference proteome</keyword>
<dbReference type="AlphaFoldDB" id="L9KHT2"/>
<evidence type="ECO:0000313" key="3">
    <source>
        <dbReference type="Proteomes" id="UP000011518"/>
    </source>
</evidence>
<feature type="compositionally biased region" description="Basic and acidic residues" evidence="1">
    <location>
        <begin position="64"/>
        <end position="93"/>
    </location>
</feature>
<evidence type="ECO:0000256" key="1">
    <source>
        <dbReference type="SAM" id="MobiDB-lite"/>
    </source>
</evidence>
<reference evidence="3" key="1">
    <citation type="submission" date="2012-07" db="EMBL/GenBank/DDBJ databases">
        <title>Genome of the Chinese tree shrew, a rising model animal genetically related to primates.</title>
        <authorList>
            <person name="Zhang G."/>
            <person name="Fan Y."/>
            <person name="Yao Y."/>
            <person name="Huang Z."/>
        </authorList>
    </citation>
    <scope>NUCLEOTIDE SEQUENCE [LARGE SCALE GENOMIC DNA]</scope>
</reference>
<organism evidence="2 3">
    <name type="scientific">Tupaia chinensis</name>
    <name type="common">Chinese tree shrew</name>
    <name type="synonym">Tupaia belangeri chinensis</name>
    <dbReference type="NCBI Taxonomy" id="246437"/>
    <lineage>
        <taxon>Eukaryota</taxon>
        <taxon>Metazoa</taxon>
        <taxon>Chordata</taxon>
        <taxon>Craniata</taxon>
        <taxon>Vertebrata</taxon>
        <taxon>Euteleostomi</taxon>
        <taxon>Mammalia</taxon>
        <taxon>Eutheria</taxon>
        <taxon>Euarchontoglires</taxon>
        <taxon>Scandentia</taxon>
        <taxon>Tupaiidae</taxon>
        <taxon>Tupaia</taxon>
    </lineage>
</organism>
<sequence>MPPQTHVAAGLPVSAQGTRTVHTLACMLTRATYTSTVCEYNSTGHRGKESLGGPGSAAAPGWRQSERCRDTVEPHCTRGDEDDRKVSSDTCRKTEGTPLNGHLLRAKLGAKHGSFAASAPLMSSCQLCDDCQPQPYPRAAQKAPLARSVLLDEAQGPAGSSGEGVHITQHQSCVAHPRGLRAAVMALPKGTITAIIADFNGPVIPTGPATLGARGLC</sequence>
<reference evidence="3" key="2">
    <citation type="journal article" date="2013" name="Nat. Commun.">
        <title>Genome of the Chinese tree shrew.</title>
        <authorList>
            <person name="Fan Y."/>
            <person name="Huang Z.Y."/>
            <person name="Cao C.C."/>
            <person name="Chen C.S."/>
            <person name="Chen Y.X."/>
            <person name="Fan D.D."/>
            <person name="He J."/>
            <person name="Hou H.L."/>
            <person name="Hu L."/>
            <person name="Hu X.T."/>
            <person name="Jiang X.T."/>
            <person name="Lai R."/>
            <person name="Lang Y.S."/>
            <person name="Liang B."/>
            <person name="Liao S.G."/>
            <person name="Mu D."/>
            <person name="Ma Y.Y."/>
            <person name="Niu Y.Y."/>
            <person name="Sun X.Q."/>
            <person name="Xia J.Q."/>
            <person name="Xiao J."/>
            <person name="Xiong Z.Q."/>
            <person name="Xu L."/>
            <person name="Yang L."/>
            <person name="Zhang Y."/>
            <person name="Zhao W."/>
            <person name="Zhao X.D."/>
            <person name="Zheng Y.T."/>
            <person name="Zhou J.M."/>
            <person name="Zhu Y.B."/>
            <person name="Zhang G.J."/>
            <person name="Wang J."/>
            <person name="Yao Y.G."/>
        </authorList>
    </citation>
    <scope>NUCLEOTIDE SEQUENCE [LARGE SCALE GENOMIC DNA]</scope>
</reference>
<dbReference type="EMBL" id="KB320843">
    <property type="protein sequence ID" value="ELW62029.1"/>
    <property type="molecule type" value="Genomic_DNA"/>
</dbReference>
<evidence type="ECO:0000313" key="2">
    <source>
        <dbReference type="EMBL" id="ELW62029.1"/>
    </source>
</evidence>